<dbReference type="Proteomes" id="UP000266183">
    <property type="component" value="Chromosome"/>
</dbReference>
<evidence type="ECO:0000313" key="2">
    <source>
        <dbReference type="EMBL" id="AYB30746.1"/>
    </source>
</evidence>
<dbReference type="EMBL" id="CP032382">
    <property type="protein sequence ID" value="AYB30746.1"/>
    <property type="molecule type" value="Genomic_DNA"/>
</dbReference>
<gene>
    <name evidence="2" type="ORF">D4L85_09210</name>
</gene>
<keyword evidence="1" id="KW-0812">Transmembrane</keyword>
<evidence type="ECO:0000256" key="1">
    <source>
        <dbReference type="SAM" id="Phobius"/>
    </source>
</evidence>
<reference evidence="3" key="1">
    <citation type="submission" date="2018-09" db="EMBL/GenBank/DDBJ databases">
        <title>Chryseolinea sp. KIS68-18 isolated from soil.</title>
        <authorList>
            <person name="Weon H.-Y."/>
            <person name="Kwon S.-W."/>
            <person name="Lee S.A."/>
        </authorList>
    </citation>
    <scope>NUCLEOTIDE SEQUENCE [LARGE SCALE GENOMIC DNA]</scope>
    <source>
        <strain evidence="3">KIS68-18</strain>
    </source>
</reference>
<proteinExistence type="predicted"/>
<dbReference type="KEGG" id="chk:D4L85_09210"/>
<keyword evidence="1" id="KW-0472">Membrane</keyword>
<dbReference type="RefSeq" id="WP_119754049.1">
    <property type="nucleotide sequence ID" value="NZ_CP032382.1"/>
</dbReference>
<accession>A0A385SJV9</accession>
<dbReference type="AlphaFoldDB" id="A0A385SJV9"/>
<evidence type="ECO:0000313" key="3">
    <source>
        <dbReference type="Proteomes" id="UP000266183"/>
    </source>
</evidence>
<protein>
    <submittedName>
        <fullName evidence="2">Uncharacterized protein</fullName>
    </submittedName>
</protein>
<sequence length="139" mass="15335">MELLESNDPKLELLKKSAKHRQDLEDEVRLISAKTERIITNALIIGGTLAAAYVLVRQFSGPSKKRKVKTQKLKVVQAAPADAAEMEEEESFAPGIVSQVGQAIASQATVFLLGLAKEKLSEFLQGQFDKKEEQSNERP</sequence>
<keyword evidence="1" id="KW-1133">Transmembrane helix</keyword>
<feature type="transmembrane region" description="Helical" evidence="1">
    <location>
        <begin position="38"/>
        <end position="56"/>
    </location>
</feature>
<organism evidence="2 3">
    <name type="scientific">Chryseolinea soli</name>
    <dbReference type="NCBI Taxonomy" id="2321403"/>
    <lineage>
        <taxon>Bacteria</taxon>
        <taxon>Pseudomonadati</taxon>
        <taxon>Bacteroidota</taxon>
        <taxon>Cytophagia</taxon>
        <taxon>Cytophagales</taxon>
        <taxon>Fulvivirgaceae</taxon>
        <taxon>Chryseolinea</taxon>
    </lineage>
</organism>
<name>A0A385SJV9_9BACT</name>
<keyword evidence="3" id="KW-1185">Reference proteome</keyword>
<dbReference type="OrthoDB" id="981445at2"/>